<keyword evidence="3" id="KW-1185">Reference proteome</keyword>
<reference evidence="3" key="1">
    <citation type="submission" date="2023-07" db="EMBL/GenBank/DDBJ databases">
        <title>Genome sequencing of Purple Non-Sulfur Bacteria from various extreme environments.</title>
        <authorList>
            <person name="Mayer M."/>
        </authorList>
    </citation>
    <scope>NUCLEOTIDE SEQUENCE [LARGE SCALE GENOMIC DNA]</scope>
    <source>
        <strain evidence="3">DSM 17935</strain>
    </source>
</reference>
<comment type="caution">
    <text evidence="2">The sequence shown here is derived from an EMBL/GenBank/DDBJ whole genome shotgun (WGS) entry which is preliminary data.</text>
</comment>
<proteinExistence type="predicted"/>
<dbReference type="SUPFAM" id="SSF55144">
    <property type="entry name" value="LigT-like"/>
    <property type="match status" value="1"/>
</dbReference>
<gene>
    <name evidence="2" type="ORF">M2319_004295</name>
</gene>
<keyword evidence="1" id="KW-0378">Hydrolase</keyword>
<accession>A0ABT3HI46</accession>
<dbReference type="PANTHER" id="PTHR35561">
    <property type="entry name" value="RNA 2',3'-CYCLIC PHOSPHODIESTERASE"/>
    <property type="match status" value="1"/>
</dbReference>
<evidence type="ECO:0000256" key="1">
    <source>
        <dbReference type="ARBA" id="ARBA00022801"/>
    </source>
</evidence>
<dbReference type="EC" id="6.5.1.-" evidence="2"/>
<dbReference type="PANTHER" id="PTHR35561:SF1">
    <property type="entry name" value="RNA 2',3'-CYCLIC PHOSPHODIESTERASE"/>
    <property type="match status" value="1"/>
</dbReference>
<protein>
    <submittedName>
        <fullName evidence="2">2'-5' RNA ligase</fullName>
        <ecNumber evidence="2">6.5.1.-</ecNumber>
    </submittedName>
</protein>
<dbReference type="GO" id="GO:0016874">
    <property type="term" value="F:ligase activity"/>
    <property type="evidence" value="ECO:0007669"/>
    <property type="project" value="UniProtKB-KW"/>
</dbReference>
<sequence length="195" mass="21254">MAGGQLFLDLGMQERPDLLYFALRPNAGAAAAMLDVARRCKERHGLSERPFGADRLHVSLVPAISGRGVRRDDAAAAVRAGACVRAAPFPVVFDRLCTFGGAQKRPVVLCSRCRIAALEELRQALRGELVKAGLWQGPALFRPHATLLWGRRPVPDTRLDEAIGWLCDGFVLVKSLVGQRRHVDLGRWPLDGADG</sequence>
<name>A0ABT3HI46_9HYPH</name>
<organism evidence="2 3">
    <name type="scientific">Rhodobium gokarnense</name>
    <dbReference type="NCBI Taxonomy" id="364296"/>
    <lineage>
        <taxon>Bacteria</taxon>
        <taxon>Pseudomonadati</taxon>
        <taxon>Pseudomonadota</taxon>
        <taxon>Alphaproteobacteria</taxon>
        <taxon>Hyphomicrobiales</taxon>
        <taxon>Rhodobiaceae</taxon>
        <taxon>Rhodobium</taxon>
    </lineage>
</organism>
<keyword evidence="2" id="KW-0436">Ligase</keyword>
<dbReference type="InterPro" id="IPR009097">
    <property type="entry name" value="Cyclic_Pdiesterase"/>
</dbReference>
<dbReference type="Pfam" id="PF13563">
    <property type="entry name" value="2_5_RNA_ligase2"/>
    <property type="match status" value="1"/>
</dbReference>
<dbReference type="Proteomes" id="UP001209755">
    <property type="component" value="Unassembled WGS sequence"/>
</dbReference>
<dbReference type="InterPro" id="IPR004175">
    <property type="entry name" value="RNA_CPDase"/>
</dbReference>
<evidence type="ECO:0000313" key="2">
    <source>
        <dbReference type="EMBL" id="MCW2309931.1"/>
    </source>
</evidence>
<dbReference type="EMBL" id="JAOQNS010000016">
    <property type="protein sequence ID" value="MCW2309931.1"/>
    <property type="molecule type" value="Genomic_DNA"/>
</dbReference>
<evidence type="ECO:0000313" key="3">
    <source>
        <dbReference type="Proteomes" id="UP001209755"/>
    </source>
</evidence>
<dbReference type="Gene3D" id="3.90.1140.10">
    <property type="entry name" value="Cyclic phosphodiesterase"/>
    <property type="match status" value="1"/>
</dbReference>